<proteinExistence type="predicted"/>
<dbReference type="RefSeq" id="XP_011078662.1">
    <property type="nucleotide sequence ID" value="XM_011080360.2"/>
</dbReference>
<accession>A0A6I9T4D9</accession>
<dbReference type="Gene3D" id="3.80.10.10">
    <property type="entry name" value="Ribonuclease Inhibitor"/>
    <property type="match status" value="1"/>
</dbReference>
<sequence length="438" mass="49764">MRRTKICMETDRISSLPCDVIDNILKYLPLCDAVRTSVLSREWRYNWETIPCLIFGSTCKVNLLRRYDWVSIIDQILLLHKGSITKFSLTIADLKMCRGIDNWLRFLSNCHVEELTFCFDFPDSHPVISQFLFTLDELTHLFLAYGELKPPPAFRGFERLVRLDLFNVCISAGEFKSFISKCPMLEYIKLESFGTKAIGDLEIDAPNLKFFSYRGRLSSICFKNTLLLAEMTMTSHRHKSLHDLQMPNDFAIFEPNDSNLVRILGQLPSITKLTVNRDFLQYLAGGGSGGGVPKKLPNDLNHMRLLTFWIINLSTIAEVTCALCLIRSSPKLQSLTITALGLRNPENLKTAAEFIRAQQECEITLSSLENINIRNFSGLEPEMEFVKLLLLAATALRKLEIITKNSNVSGKARTEIFEELVSSGRASVQAEIIVRDFD</sequence>
<evidence type="ECO:0000313" key="2">
    <source>
        <dbReference type="Proteomes" id="UP000504604"/>
    </source>
</evidence>
<dbReference type="GeneID" id="105162359"/>
<evidence type="ECO:0000313" key="3">
    <source>
        <dbReference type="RefSeq" id="XP_011078662.1"/>
    </source>
</evidence>
<feature type="domain" description="F-box" evidence="1">
    <location>
        <begin position="10"/>
        <end position="44"/>
    </location>
</feature>
<protein>
    <submittedName>
        <fullName evidence="3">F-box/FBD/LRR-repeat protein At1g13570-like</fullName>
    </submittedName>
</protein>
<dbReference type="InterPro" id="IPR006566">
    <property type="entry name" value="FBD"/>
</dbReference>
<gene>
    <name evidence="3" type="primary">LOC105162359</name>
</gene>
<name>A0A6I9T4D9_SESIN</name>
<dbReference type="Pfam" id="PF24758">
    <property type="entry name" value="LRR_At5g56370"/>
    <property type="match status" value="1"/>
</dbReference>
<keyword evidence="2" id="KW-1185">Reference proteome</keyword>
<dbReference type="Proteomes" id="UP000504604">
    <property type="component" value="Linkage group LG5"/>
</dbReference>
<dbReference type="InterPro" id="IPR055411">
    <property type="entry name" value="LRR_FXL15/At3g58940/PEG3-like"/>
</dbReference>
<dbReference type="InterPro" id="IPR032675">
    <property type="entry name" value="LRR_dom_sf"/>
</dbReference>
<dbReference type="Pfam" id="PF00646">
    <property type="entry name" value="F-box"/>
    <property type="match status" value="1"/>
</dbReference>
<dbReference type="PANTHER" id="PTHR31639:SF312">
    <property type="entry name" value="CYCLIN-LIKE F-BOX"/>
    <property type="match status" value="1"/>
</dbReference>
<dbReference type="SUPFAM" id="SSF81383">
    <property type="entry name" value="F-box domain"/>
    <property type="match status" value="1"/>
</dbReference>
<dbReference type="AlphaFoldDB" id="A0A6I9T4D9"/>
<dbReference type="SMART" id="SM00579">
    <property type="entry name" value="FBD"/>
    <property type="match status" value="1"/>
</dbReference>
<dbReference type="PROSITE" id="PS50181">
    <property type="entry name" value="FBOX"/>
    <property type="match status" value="1"/>
</dbReference>
<reference evidence="3" key="1">
    <citation type="submission" date="2025-08" db="UniProtKB">
        <authorList>
            <consortium name="RefSeq"/>
        </authorList>
    </citation>
    <scope>IDENTIFICATION</scope>
</reference>
<evidence type="ECO:0000259" key="1">
    <source>
        <dbReference type="PROSITE" id="PS50181"/>
    </source>
</evidence>
<dbReference type="InParanoid" id="A0A6I9T4D9"/>
<dbReference type="KEGG" id="sind:105162359"/>
<dbReference type="Pfam" id="PF08387">
    <property type="entry name" value="FBD"/>
    <property type="match status" value="1"/>
</dbReference>
<dbReference type="OrthoDB" id="846969at2759"/>
<organism evidence="2 3">
    <name type="scientific">Sesamum indicum</name>
    <name type="common">Oriental sesame</name>
    <name type="synonym">Sesamum orientale</name>
    <dbReference type="NCBI Taxonomy" id="4182"/>
    <lineage>
        <taxon>Eukaryota</taxon>
        <taxon>Viridiplantae</taxon>
        <taxon>Streptophyta</taxon>
        <taxon>Embryophyta</taxon>
        <taxon>Tracheophyta</taxon>
        <taxon>Spermatophyta</taxon>
        <taxon>Magnoliopsida</taxon>
        <taxon>eudicotyledons</taxon>
        <taxon>Gunneridae</taxon>
        <taxon>Pentapetalae</taxon>
        <taxon>asterids</taxon>
        <taxon>lamiids</taxon>
        <taxon>Lamiales</taxon>
        <taxon>Pedaliaceae</taxon>
        <taxon>Sesamum</taxon>
    </lineage>
</organism>
<dbReference type="PANTHER" id="PTHR31639">
    <property type="entry name" value="F-BOX PROTEIN-LIKE"/>
    <property type="match status" value="1"/>
</dbReference>
<dbReference type="InterPro" id="IPR001810">
    <property type="entry name" value="F-box_dom"/>
</dbReference>
<dbReference type="InterPro" id="IPR036047">
    <property type="entry name" value="F-box-like_dom_sf"/>
</dbReference>
<dbReference type="SUPFAM" id="SSF52058">
    <property type="entry name" value="L domain-like"/>
    <property type="match status" value="1"/>
</dbReference>